<accession>A0A1R0KZ59</accession>
<dbReference type="PROSITE" id="PS51012">
    <property type="entry name" value="ABC_TM2"/>
    <property type="match status" value="1"/>
</dbReference>
<dbReference type="GO" id="GO:0043190">
    <property type="term" value="C:ATP-binding cassette (ABC) transporter complex"/>
    <property type="evidence" value="ECO:0007669"/>
    <property type="project" value="InterPro"/>
</dbReference>
<gene>
    <name evidence="8" type="ORF">BS329_08980</name>
</gene>
<dbReference type="PANTHER" id="PTHR43229:SF2">
    <property type="entry name" value="NODULATION PROTEIN J"/>
    <property type="match status" value="1"/>
</dbReference>
<comment type="caution">
    <text evidence="8">The sequence shown here is derived from an EMBL/GenBank/DDBJ whole genome shotgun (WGS) entry which is preliminary data.</text>
</comment>
<dbReference type="EMBL" id="MQUQ01000004">
    <property type="protein sequence ID" value="OLZ54636.1"/>
    <property type="molecule type" value="Genomic_DNA"/>
</dbReference>
<evidence type="ECO:0000256" key="4">
    <source>
        <dbReference type="ARBA" id="ARBA00023136"/>
    </source>
</evidence>
<dbReference type="PIRSF" id="PIRSF006648">
    <property type="entry name" value="DrrB"/>
    <property type="match status" value="1"/>
</dbReference>
<feature type="domain" description="ABC transmembrane type-2" evidence="7">
    <location>
        <begin position="49"/>
        <end position="276"/>
    </location>
</feature>
<protein>
    <recommendedName>
        <fullName evidence="6">Transport permease protein</fullName>
    </recommendedName>
</protein>
<dbReference type="AlphaFoldDB" id="A0A1R0KZ59"/>
<dbReference type="OrthoDB" id="8988363at2"/>
<keyword evidence="2 6" id="KW-0812">Transmembrane</keyword>
<dbReference type="Proteomes" id="UP000187486">
    <property type="component" value="Unassembled WGS sequence"/>
</dbReference>
<dbReference type="InterPro" id="IPR000412">
    <property type="entry name" value="ABC_2_transport"/>
</dbReference>
<evidence type="ECO:0000313" key="8">
    <source>
        <dbReference type="EMBL" id="OLZ54636.1"/>
    </source>
</evidence>
<feature type="transmembrane region" description="Helical" evidence="6">
    <location>
        <begin position="160"/>
        <end position="181"/>
    </location>
</feature>
<feature type="transmembrane region" description="Helical" evidence="6">
    <location>
        <begin position="80"/>
        <end position="106"/>
    </location>
</feature>
<dbReference type="GO" id="GO:0046677">
    <property type="term" value="P:response to antibiotic"/>
    <property type="evidence" value="ECO:0007669"/>
    <property type="project" value="UniProtKB-KW"/>
</dbReference>
<sequence>MTAPYATAVPDTKLRGALAAHDRPPRPNPLYASLTFAWRAMLNFKHAPEQLSEAVVMPFMFVLMFTYLFGGAIANSSGEYLHYFLPGILVMTVLIMTVNTGAALNAEMAKGIFDRFRTLPFWQPAPIVGALIGDIVRYTFAIVLTVGLGLLLGFRPGGGFTGVVLAILVLLVFAFGVGWIFTTLGMLVRKPESITNTSMMLLFPLSFISNIFTMPETMPSWMAAIVRVNPVSHAATAVRGLMHGTATAGQIVLVLIISAALVVVFGSLTMVLYRRKS</sequence>
<keyword evidence="3 6" id="KW-1133">Transmembrane helix</keyword>
<evidence type="ECO:0000259" key="7">
    <source>
        <dbReference type="PROSITE" id="PS51012"/>
    </source>
</evidence>
<evidence type="ECO:0000256" key="3">
    <source>
        <dbReference type="ARBA" id="ARBA00022989"/>
    </source>
</evidence>
<organism evidence="8 9">
    <name type="scientific">Amycolatopsis coloradensis</name>
    <dbReference type="NCBI Taxonomy" id="76021"/>
    <lineage>
        <taxon>Bacteria</taxon>
        <taxon>Bacillati</taxon>
        <taxon>Actinomycetota</taxon>
        <taxon>Actinomycetes</taxon>
        <taxon>Pseudonocardiales</taxon>
        <taxon>Pseudonocardiaceae</taxon>
        <taxon>Amycolatopsis</taxon>
    </lineage>
</organism>
<evidence type="ECO:0000256" key="6">
    <source>
        <dbReference type="RuleBase" id="RU361157"/>
    </source>
</evidence>
<comment type="subcellular location">
    <subcellularLocation>
        <location evidence="6">Cell membrane</location>
        <topology evidence="6">Multi-pass membrane protein</topology>
    </subcellularLocation>
    <subcellularLocation>
        <location evidence="1">Membrane</location>
        <topology evidence="1">Multi-pass membrane protein</topology>
    </subcellularLocation>
</comment>
<dbReference type="PANTHER" id="PTHR43229">
    <property type="entry name" value="NODULATION PROTEIN J"/>
    <property type="match status" value="1"/>
</dbReference>
<evidence type="ECO:0000256" key="2">
    <source>
        <dbReference type="ARBA" id="ARBA00022692"/>
    </source>
</evidence>
<keyword evidence="5" id="KW-0046">Antibiotic resistance</keyword>
<keyword evidence="6" id="KW-1003">Cell membrane</keyword>
<dbReference type="InterPro" id="IPR051784">
    <property type="entry name" value="Nod_factor_ABC_transporter"/>
</dbReference>
<dbReference type="InterPro" id="IPR047817">
    <property type="entry name" value="ABC2_TM_bact-type"/>
</dbReference>
<name>A0A1R0KZ59_9PSEU</name>
<comment type="similarity">
    <text evidence="6">Belongs to the ABC-2 integral membrane protein family.</text>
</comment>
<reference evidence="8 9" key="1">
    <citation type="submission" date="2016-01" db="EMBL/GenBank/DDBJ databases">
        <title>Amycolatopsis coloradensis genome sequencing and assembly.</title>
        <authorList>
            <person name="Mayilraj S."/>
        </authorList>
    </citation>
    <scope>NUCLEOTIDE SEQUENCE [LARGE SCALE GENOMIC DNA]</scope>
    <source>
        <strain evidence="8 9">DSM 44225</strain>
    </source>
</reference>
<feature type="transmembrane region" description="Helical" evidence="6">
    <location>
        <begin position="54"/>
        <end position="74"/>
    </location>
</feature>
<keyword evidence="9" id="KW-1185">Reference proteome</keyword>
<evidence type="ECO:0000313" key="9">
    <source>
        <dbReference type="Proteomes" id="UP000187486"/>
    </source>
</evidence>
<keyword evidence="6" id="KW-0813">Transport</keyword>
<dbReference type="STRING" id="76021.BS329_08980"/>
<evidence type="ECO:0000256" key="5">
    <source>
        <dbReference type="ARBA" id="ARBA00023251"/>
    </source>
</evidence>
<dbReference type="InterPro" id="IPR013525">
    <property type="entry name" value="ABC2_TM"/>
</dbReference>
<feature type="transmembrane region" description="Helical" evidence="6">
    <location>
        <begin position="193"/>
        <end position="212"/>
    </location>
</feature>
<dbReference type="Pfam" id="PF01061">
    <property type="entry name" value="ABC2_membrane"/>
    <property type="match status" value="1"/>
</dbReference>
<proteinExistence type="inferred from homology"/>
<keyword evidence="4 6" id="KW-0472">Membrane</keyword>
<feature type="transmembrane region" description="Helical" evidence="6">
    <location>
        <begin position="127"/>
        <end position="154"/>
    </location>
</feature>
<feature type="transmembrane region" description="Helical" evidence="6">
    <location>
        <begin position="251"/>
        <end position="273"/>
    </location>
</feature>
<evidence type="ECO:0000256" key="1">
    <source>
        <dbReference type="ARBA" id="ARBA00004141"/>
    </source>
</evidence>
<dbReference type="GO" id="GO:0140359">
    <property type="term" value="F:ABC-type transporter activity"/>
    <property type="evidence" value="ECO:0007669"/>
    <property type="project" value="InterPro"/>
</dbReference>
<dbReference type="RefSeq" id="WP_076157872.1">
    <property type="nucleotide sequence ID" value="NZ_JBEZVB010000068.1"/>
</dbReference>